<proteinExistence type="predicted"/>
<comment type="cofactor">
    <cofactor evidence="1">
        <name>Mg(2+)</name>
        <dbReference type="ChEBI" id="CHEBI:18420"/>
    </cofactor>
</comment>
<dbReference type="InterPro" id="IPR015813">
    <property type="entry name" value="Pyrv/PenolPyrv_kinase-like_dom"/>
</dbReference>
<dbReference type="Proteomes" id="UP000216429">
    <property type="component" value="Unassembled WGS sequence"/>
</dbReference>
<keyword evidence="7" id="KW-0456">Lyase</keyword>
<organism evidence="7 8">
    <name type="scientific">Bordetella genomosp. 12</name>
    <dbReference type="NCBI Taxonomy" id="463035"/>
    <lineage>
        <taxon>Bacteria</taxon>
        <taxon>Pseudomonadati</taxon>
        <taxon>Pseudomonadota</taxon>
        <taxon>Betaproteobacteria</taxon>
        <taxon>Burkholderiales</taxon>
        <taxon>Alcaligenaceae</taxon>
        <taxon>Bordetella</taxon>
    </lineage>
</organism>
<dbReference type="PANTHER" id="PTHR32308">
    <property type="entry name" value="LYASE BETA SUBUNIT, PUTATIVE (AFU_ORTHOLOGUE AFUA_4G13030)-RELATED"/>
    <property type="match status" value="1"/>
</dbReference>
<dbReference type="Pfam" id="PF03328">
    <property type="entry name" value="HpcH_HpaI"/>
    <property type="match status" value="1"/>
</dbReference>
<dbReference type="PANTHER" id="PTHR32308:SF0">
    <property type="entry name" value="HPCH_HPAI ALDOLASE_CITRATE LYASE DOMAIN-CONTAINING PROTEIN"/>
    <property type="match status" value="1"/>
</dbReference>
<dbReference type="InterPro" id="IPR011206">
    <property type="entry name" value="Citrate_lyase_beta/mcl1/mcl2"/>
</dbReference>
<accession>A0A261VUZ0</accession>
<evidence type="ECO:0000313" key="7">
    <source>
        <dbReference type="EMBL" id="OZI77849.1"/>
    </source>
</evidence>
<dbReference type="SUPFAM" id="SSF51621">
    <property type="entry name" value="Phosphoenolpyruvate/pyruvate domain"/>
    <property type="match status" value="1"/>
</dbReference>
<dbReference type="PIRSF" id="PIRSF015582">
    <property type="entry name" value="Cit_lyase_B"/>
    <property type="match status" value="1"/>
</dbReference>
<sequence>MALRSLLFVPGDSERKLAKAQASGADALVLDLEDSVDASRLPLARGMVREYLAARPGDGPALWVRVNPLDSGLALEDLAAVVRARPDGILLPKCEGPADIQTLDLYLRALEARDDLPAGGIGIIPVATETPQAMFSLGSYGDCSARLRALTWGAEDLAAAVGAISNRGEDGEYDFSYQLARSLCLLGANAAGVAPIDTICANFRDEAALRRDATRGRRMGFTGKIAIHPDQVAVINEAFTPDQAEVARARRIVEAFHQSPGVGTLQLDGEMLDRPHLKQALRILAGAPDTR</sequence>
<keyword evidence="2 5" id="KW-0479">Metal-binding</keyword>
<name>A0A261VUZ0_9BORD</name>
<feature type="binding site" evidence="5">
    <location>
        <position position="156"/>
    </location>
    <ligand>
        <name>Mg(2+)</name>
        <dbReference type="ChEBI" id="CHEBI:18420"/>
    </ligand>
</feature>
<dbReference type="AlphaFoldDB" id="A0A261VUZ0"/>
<feature type="binding site" evidence="5">
    <location>
        <position position="129"/>
    </location>
    <ligand>
        <name>Mg(2+)</name>
        <dbReference type="ChEBI" id="CHEBI:18420"/>
    </ligand>
</feature>
<dbReference type="GO" id="GO:0000287">
    <property type="term" value="F:magnesium ion binding"/>
    <property type="evidence" value="ECO:0007669"/>
    <property type="project" value="TreeGrafter"/>
</dbReference>
<dbReference type="InterPro" id="IPR040442">
    <property type="entry name" value="Pyrv_kinase-like_dom_sf"/>
</dbReference>
<dbReference type="RefSeq" id="WP_094810821.1">
    <property type="nucleotide sequence ID" value="NZ_NEVU01000001.1"/>
</dbReference>
<feature type="binding site" evidence="4">
    <location>
        <position position="129"/>
    </location>
    <ligand>
        <name>substrate</name>
    </ligand>
</feature>
<dbReference type="OrthoDB" id="348111at2"/>
<dbReference type="EMBL" id="NEVU01000001">
    <property type="protein sequence ID" value="OZI77849.1"/>
    <property type="molecule type" value="Genomic_DNA"/>
</dbReference>
<evidence type="ECO:0000256" key="2">
    <source>
        <dbReference type="ARBA" id="ARBA00022723"/>
    </source>
</evidence>
<keyword evidence="8" id="KW-1185">Reference proteome</keyword>
<gene>
    <name evidence="7" type="ORF">CAL22_04780</name>
</gene>
<protein>
    <submittedName>
        <fullName evidence="7">CoA ester lyase</fullName>
    </submittedName>
</protein>
<feature type="binding site" evidence="4">
    <location>
        <position position="65"/>
    </location>
    <ligand>
        <name>substrate</name>
    </ligand>
</feature>
<dbReference type="Gene3D" id="3.20.20.60">
    <property type="entry name" value="Phosphoenolpyruvate-binding domains"/>
    <property type="match status" value="1"/>
</dbReference>
<evidence type="ECO:0000256" key="1">
    <source>
        <dbReference type="ARBA" id="ARBA00001946"/>
    </source>
</evidence>
<feature type="domain" description="HpcH/HpaI aldolase/citrate lyase" evidence="6">
    <location>
        <begin position="4"/>
        <end position="229"/>
    </location>
</feature>
<reference evidence="8" key="1">
    <citation type="submission" date="2017-05" db="EMBL/GenBank/DDBJ databases">
        <title>Complete and WGS of Bordetella genogroups.</title>
        <authorList>
            <person name="Spilker T."/>
            <person name="Lipuma J."/>
        </authorList>
    </citation>
    <scope>NUCLEOTIDE SEQUENCE [LARGE SCALE GENOMIC DNA]</scope>
    <source>
        <strain evidence="8">AU6712</strain>
    </source>
</reference>
<dbReference type="InterPro" id="IPR005000">
    <property type="entry name" value="Aldolase/citrate-lyase_domain"/>
</dbReference>
<evidence type="ECO:0000256" key="5">
    <source>
        <dbReference type="PIRSR" id="PIRSR015582-2"/>
    </source>
</evidence>
<evidence type="ECO:0000259" key="6">
    <source>
        <dbReference type="Pfam" id="PF03328"/>
    </source>
</evidence>
<evidence type="ECO:0000313" key="8">
    <source>
        <dbReference type="Proteomes" id="UP000216429"/>
    </source>
</evidence>
<keyword evidence="3 5" id="KW-0460">Magnesium</keyword>
<dbReference type="GO" id="GO:0006107">
    <property type="term" value="P:oxaloacetate metabolic process"/>
    <property type="evidence" value="ECO:0007669"/>
    <property type="project" value="TreeGrafter"/>
</dbReference>
<dbReference type="GO" id="GO:0016829">
    <property type="term" value="F:lyase activity"/>
    <property type="evidence" value="ECO:0007669"/>
    <property type="project" value="UniProtKB-KW"/>
</dbReference>
<comment type="caution">
    <text evidence="7">The sequence shown here is derived from an EMBL/GenBank/DDBJ whole genome shotgun (WGS) entry which is preliminary data.</text>
</comment>
<evidence type="ECO:0000256" key="4">
    <source>
        <dbReference type="PIRSR" id="PIRSR015582-1"/>
    </source>
</evidence>
<evidence type="ECO:0000256" key="3">
    <source>
        <dbReference type="ARBA" id="ARBA00022842"/>
    </source>
</evidence>